<feature type="transmembrane region" description="Helical" evidence="1">
    <location>
        <begin position="21"/>
        <end position="41"/>
    </location>
</feature>
<dbReference type="Proteomes" id="UP001476798">
    <property type="component" value="Unassembled WGS sequence"/>
</dbReference>
<proteinExistence type="predicted"/>
<evidence type="ECO:0000313" key="2">
    <source>
        <dbReference type="EMBL" id="MEQ2169792.1"/>
    </source>
</evidence>
<reference evidence="2 3" key="1">
    <citation type="submission" date="2021-06" db="EMBL/GenBank/DDBJ databases">
        <authorList>
            <person name="Palmer J.M."/>
        </authorList>
    </citation>
    <scope>NUCLEOTIDE SEQUENCE [LARGE SCALE GENOMIC DNA]</scope>
    <source>
        <strain evidence="2 3">GA_2019</strain>
        <tissue evidence="2">Muscle</tissue>
    </source>
</reference>
<feature type="non-terminal residue" evidence="2">
    <location>
        <position position="125"/>
    </location>
</feature>
<gene>
    <name evidence="2" type="ORF">GOODEAATRI_028783</name>
</gene>
<evidence type="ECO:0000313" key="3">
    <source>
        <dbReference type="Proteomes" id="UP001476798"/>
    </source>
</evidence>
<protein>
    <submittedName>
        <fullName evidence="2">Uncharacterized protein</fullName>
    </submittedName>
</protein>
<organism evidence="2 3">
    <name type="scientific">Goodea atripinnis</name>
    <dbReference type="NCBI Taxonomy" id="208336"/>
    <lineage>
        <taxon>Eukaryota</taxon>
        <taxon>Metazoa</taxon>
        <taxon>Chordata</taxon>
        <taxon>Craniata</taxon>
        <taxon>Vertebrata</taxon>
        <taxon>Euteleostomi</taxon>
        <taxon>Actinopterygii</taxon>
        <taxon>Neopterygii</taxon>
        <taxon>Teleostei</taxon>
        <taxon>Neoteleostei</taxon>
        <taxon>Acanthomorphata</taxon>
        <taxon>Ovalentaria</taxon>
        <taxon>Atherinomorphae</taxon>
        <taxon>Cyprinodontiformes</taxon>
        <taxon>Goodeidae</taxon>
        <taxon>Goodea</taxon>
    </lineage>
</organism>
<keyword evidence="1" id="KW-1133">Transmembrane helix</keyword>
<comment type="caution">
    <text evidence="2">The sequence shown here is derived from an EMBL/GenBank/DDBJ whole genome shotgun (WGS) entry which is preliminary data.</text>
</comment>
<keyword evidence="1" id="KW-0812">Transmembrane</keyword>
<keyword evidence="1" id="KW-0472">Membrane</keyword>
<keyword evidence="3" id="KW-1185">Reference proteome</keyword>
<evidence type="ECO:0000256" key="1">
    <source>
        <dbReference type="SAM" id="Phobius"/>
    </source>
</evidence>
<name>A0ABV0NEH2_9TELE</name>
<accession>A0ABV0NEH2</accession>
<sequence length="125" mass="14499">MPWLVRVLPRLPKRMRKARRFLVLVFVSCVGMLMNHDFIAFDKLKHLIIDMGFFSGFFRDFRSFPHRCFLKSLALTCGSRLQACCYHQAVGTKGDCHHKHGQFCEARLGVQRVCKLSEVLQGLQN</sequence>
<dbReference type="EMBL" id="JAHRIO010034061">
    <property type="protein sequence ID" value="MEQ2169792.1"/>
    <property type="molecule type" value="Genomic_DNA"/>
</dbReference>